<name>A0ABP0NKC7_9DINO</name>
<keyword evidence="11" id="KW-0407">Ion channel</keyword>
<dbReference type="PANTHER" id="PTHR11537">
    <property type="entry name" value="VOLTAGE-GATED POTASSIUM CHANNEL"/>
    <property type="match status" value="1"/>
</dbReference>
<feature type="compositionally biased region" description="Basic and acidic residues" evidence="12">
    <location>
        <begin position="398"/>
        <end position="414"/>
    </location>
</feature>
<dbReference type="PROSITE" id="PS50222">
    <property type="entry name" value="EF_HAND_2"/>
    <property type="match status" value="1"/>
</dbReference>
<keyword evidence="6" id="KW-0106">Calcium</keyword>
<gene>
    <name evidence="15" type="ORF">CCMP2556_LOCUS31550</name>
</gene>
<dbReference type="Proteomes" id="UP001642484">
    <property type="component" value="Unassembled WGS sequence"/>
</dbReference>
<feature type="domain" description="EF-hand" evidence="14">
    <location>
        <begin position="308"/>
        <end position="343"/>
    </location>
</feature>
<keyword evidence="9" id="KW-0406">Ion transport</keyword>
<dbReference type="SUPFAM" id="SSF47473">
    <property type="entry name" value="EF-hand"/>
    <property type="match status" value="1"/>
</dbReference>
<keyword evidence="2" id="KW-0813">Transport</keyword>
<keyword evidence="10 13" id="KW-0472">Membrane</keyword>
<dbReference type="InterPro" id="IPR011992">
    <property type="entry name" value="EF-hand-dom_pair"/>
</dbReference>
<evidence type="ECO:0000256" key="7">
    <source>
        <dbReference type="ARBA" id="ARBA00022958"/>
    </source>
</evidence>
<proteinExistence type="predicted"/>
<keyword evidence="16" id="KW-1185">Reference proteome</keyword>
<dbReference type="InterPro" id="IPR002048">
    <property type="entry name" value="EF_hand_dom"/>
</dbReference>
<evidence type="ECO:0000256" key="4">
    <source>
        <dbReference type="ARBA" id="ARBA00022692"/>
    </source>
</evidence>
<evidence type="ECO:0000256" key="3">
    <source>
        <dbReference type="ARBA" id="ARBA00022538"/>
    </source>
</evidence>
<dbReference type="PANTHER" id="PTHR11537:SF254">
    <property type="entry name" value="POTASSIUM VOLTAGE-GATED CHANNEL PROTEIN SHAB"/>
    <property type="match status" value="1"/>
</dbReference>
<evidence type="ECO:0000256" key="8">
    <source>
        <dbReference type="ARBA" id="ARBA00022989"/>
    </source>
</evidence>
<accession>A0ABP0NKC7</accession>
<keyword evidence="8 13" id="KW-1133">Transmembrane helix</keyword>
<evidence type="ECO:0000256" key="12">
    <source>
        <dbReference type="SAM" id="MobiDB-lite"/>
    </source>
</evidence>
<dbReference type="EMBL" id="CAXAMN010021884">
    <property type="protein sequence ID" value="CAK9064227.1"/>
    <property type="molecule type" value="Genomic_DNA"/>
</dbReference>
<dbReference type="Pfam" id="PF00520">
    <property type="entry name" value="Ion_trans"/>
    <property type="match status" value="1"/>
</dbReference>
<protein>
    <recommendedName>
        <fullName evidence="14">EF-hand domain-containing protein</fullName>
    </recommendedName>
</protein>
<evidence type="ECO:0000256" key="9">
    <source>
        <dbReference type="ARBA" id="ARBA00023065"/>
    </source>
</evidence>
<evidence type="ECO:0000256" key="2">
    <source>
        <dbReference type="ARBA" id="ARBA00022448"/>
    </source>
</evidence>
<dbReference type="InterPro" id="IPR018247">
    <property type="entry name" value="EF_Hand_1_Ca_BS"/>
</dbReference>
<comment type="subcellular location">
    <subcellularLocation>
        <location evidence="1">Membrane</location>
        <topology evidence="1">Multi-pass membrane protein</topology>
    </subcellularLocation>
</comment>
<evidence type="ECO:0000256" key="6">
    <source>
        <dbReference type="ARBA" id="ARBA00022837"/>
    </source>
</evidence>
<reference evidence="15 16" key="1">
    <citation type="submission" date="2024-02" db="EMBL/GenBank/DDBJ databases">
        <authorList>
            <person name="Chen Y."/>
            <person name="Shah S."/>
            <person name="Dougan E. K."/>
            <person name="Thang M."/>
            <person name="Chan C."/>
        </authorList>
    </citation>
    <scope>NUCLEOTIDE SEQUENCE [LARGE SCALE GENOMIC DNA]</scope>
</reference>
<keyword evidence="7" id="KW-0630">Potassium</keyword>
<dbReference type="Gene3D" id="1.10.238.10">
    <property type="entry name" value="EF-hand"/>
    <property type="match status" value="1"/>
</dbReference>
<dbReference type="PROSITE" id="PS00018">
    <property type="entry name" value="EF_HAND_1"/>
    <property type="match status" value="2"/>
</dbReference>
<dbReference type="CDD" id="cd00051">
    <property type="entry name" value="EFh"/>
    <property type="match status" value="1"/>
</dbReference>
<feature type="transmembrane region" description="Helical" evidence="13">
    <location>
        <begin position="257"/>
        <end position="280"/>
    </location>
</feature>
<keyword evidence="4 13" id="KW-0812">Transmembrane</keyword>
<comment type="caution">
    <text evidence="15">The sequence shown here is derived from an EMBL/GenBank/DDBJ whole genome shotgun (WGS) entry which is preliminary data.</text>
</comment>
<organism evidence="15 16">
    <name type="scientific">Durusdinium trenchii</name>
    <dbReference type="NCBI Taxonomy" id="1381693"/>
    <lineage>
        <taxon>Eukaryota</taxon>
        <taxon>Sar</taxon>
        <taxon>Alveolata</taxon>
        <taxon>Dinophyceae</taxon>
        <taxon>Suessiales</taxon>
        <taxon>Symbiodiniaceae</taxon>
        <taxon>Durusdinium</taxon>
    </lineage>
</organism>
<evidence type="ECO:0000256" key="13">
    <source>
        <dbReference type="SAM" id="Phobius"/>
    </source>
</evidence>
<dbReference type="PRINTS" id="PR00169">
    <property type="entry name" value="KCHANNEL"/>
</dbReference>
<evidence type="ECO:0000256" key="5">
    <source>
        <dbReference type="ARBA" id="ARBA00022826"/>
    </source>
</evidence>
<evidence type="ECO:0000313" key="15">
    <source>
        <dbReference type="EMBL" id="CAK9064227.1"/>
    </source>
</evidence>
<dbReference type="Gene3D" id="1.10.287.70">
    <property type="match status" value="1"/>
</dbReference>
<evidence type="ECO:0000259" key="14">
    <source>
        <dbReference type="PROSITE" id="PS50222"/>
    </source>
</evidence>
<dbReference type="InterPro" id="IPR005821">
    <property type="entry name" value="Ion_trans_dom"/>
</dbReference>
<dbReference type="SUPFAM" id="SSF81324">
    <property type="entry name" value="Voltage-gated potassium channels"/>
    <property type="match status" value="1"/>
</dbReference>
<dbReference type="SMART" id="SM00054">
    <property type="entry name" value="EFh"/>
    <property type="match status" value="2"/>
</dbReference>
<keyword evidence="5" id="KW-0631">Potassium channel</keyword>
<evidence type="ECO:0000256" key="11">
    <source>
        <dbReference type="ARBA" id="ARBA00023303"/>
    </source>
</evidence>
<keyword evidence="3" id="KW-0633">Potassium transport</keyword>
<feature type="region of interest" description="Disordered" evidence="12">
    <location>
        <begin position="398"/>
        <end position="419"/>
    </location>
</feature>
<sequence length="419" mass="47716">MRLSWKLWCAGQASMRNSVISMTRSYQWPRAKYNAYAMTGACPLGSWALYNPRFFEYYTKDCSEHQCFLTASQAEEADQLALREVFGFCYSGASLDEALSTIAVDRDMLQLLMPRQADSEWTAWTWDVRGAHKFVRVAEAERGYSCFVYENREPLVSRRMLLFRSTFPKTPPALFWTELGACLVSQARGACGTCGATTTVPSVWAGHFMRACKFAAVFVFVAKDRKNIPSMPHSLWLALVTMTTVGYGDYYPTSLAGYLTVSVLTFVSVLFLALPVGIIGHEFTMSWQSRTQVLLMTRFRKSLNKYGYGAEELRVLIDYVDVNGDGELAFDEFVELINQMRIGISREQAALLFGIFDIDQNGFVEHKEFLKHLFPQEYVRRQRSRNSKSRVSAAIEHLETLQSEKDSKASKEEKDDQSE</sequence>
<evidence type="ECO:0000256" key="10">
    <source>
        <dbReference type="ARBA" id="ARBA00023136"/>
    </source>
</evidence>
<dbReference type="InterPro" id="IPR028325">
    <property type="entry name" value="VG_K_chnl"/>
</dbReference>
<evidence type="ECO:0000256" key="1">
    <source>
        <dbReference type="ARBA" id="ARBA00004141"/>
    </source>
</evidence>
<evidence type="ECO:0000313" key="16">
    <source>
        <dbReference type="Proteomes" id="UP001642484"/>
    </source>
</evidence>